<dbReference type="AlphaFoldDB" id="A0A1B2DSP3"/>
<gene>
    <name evidence="2" type="ORF">BBD42_13645</name>
</gene>
<feature type="compositionally biased region" description="Low complexity" evidence="1">
    <location>
        <begin position="34"/>
        <end position="45"/>
    </location>
</feature>
<feature type="region of interest" description="Disordered" evidence="1">
    <location>
        <begin position="11"/>
        <end position="73"/>
    </location>
</feature>
<feature type="compositionally biased region" description="Low complexity" evidence="1">
    <location>
        <begin position="12"/>
        <end position="25"/>
    </location>
</feature>
<reference evidence="2" key="1">
    <citation type="submission" date="2016-08" db="EMBL/GenBank/DDBJ databases">
        <title>Complete Genome Seqeunce of Paenibacillus sp. BIHB 4019 from tea rhizoplane.</title>
        <authorList>
            <person name="Thakur R."/>
            <person name="Swarnkar M.K."/>
            <person name="Gulati A."/>
        </authorList>
    </citation>
    <scope>NUCLEOTIDE SEQUENCE [LARGE SCALE GENOMIC DNA]</scope>
    <source>
        <strain evidence="2">BIHB4019</strain>
    </source>
</reference>
<name>A0A1B2DSP3_9BACL</name>
<accession>A0A1B2DSP3</accession>
<organism evidence="2">
    <name type="scientific">Paenibacillus sp. BIHB 4019</name>
    <dbReference type="NCBI Taxonomy" id="1870819"/>
    <lineage>
        <taxon>Bacteria</taxon>
        <taxon>Bacillati</taxon>
        <taxon>Bacillota</taxon>
        <taxon>Bacilli</taxon>
        <taxon>Bacillales</taxon>
        <taxon>Paenibacillaceae</taxon>
        <taxon>Paenibacillus</taxon>
    </lineage>
</organism>
<protein>
    <recommendedName>
        <fullName evidence="3">YtkA-like domain-containing protein</fullName>
    </recommendedName>
</protein>
<dbReference type="EMBL" id="CP016808">
    <property type="protein sequence ID" value="ANY70734.1"/>
    <property type="molecule type" value="Genomic_DNA"/>
</dbReference>
<sequence>MTMIALAGMLAGCGSNSTNTSGTSASEHEGHEQSSPAAAPEAAESGSHNGHGGDEKAGSNNGHGGGHGDMDGMEREQANADVKWSFQSGEPAAGAEAAIELNVTDAEGAPIEKFDLNHEKLMHLIAVSSDLNYFSHIHPNYESGGKFTVKETFPAAGAYKLFADFIPTGAAQQTMSTKVEVTGQAAAKVELKADQELVKTVEGQQVKLALSTTKAGEEAKLTYIFEDAATGEPVTDLEPYLGAVGHVVIISGDLEKYLHVHPLDEAAKGPDAVFATEFPEPGVYKIWGQFQRGGKTFIVPFVVNIQA</sequence>
<evidence type="ECO:0000313" key="2">
    <source>
        <dbReference type="EMBL" id="ANY70734.1"/>
    </source>
</evidence>
<evidence type="ECO:0000256" key="1">
    <source>
        <dbReference type="SAM" id="MobiDB-lite"/>
    </source>
</evidence>
<proteinExistence type="predicted"/>
<evidence type="ECO:0008006" key="3">
    <source>
        <dbReference type="Google" id="ProtNLM"/>
    </source>
</evidence>